<evidence type="ECO:0000259" key="7">
    <source>
        <dbReference type="PROSITE" id="PS50290"/>
    </source>
</evidence>
<dbReference type="InterPro" id="IPR000403">
    <property type="entry name" value="PI3/4_kinase_cat_dom"/>
</dbReference>
<dbReference type="EMBL" id="JNBR01001411">
    <property type="protein sequence ID" value="OQR88047.1"/>
    <property type="molecule type" value="Genomic_DNA"/>
</dbReference>
<evidence type="ECO:0000256" key="2">
    <source>
        <dbReference type="ARBA" id="ARBA00022527"/>
    </source>
</evidence>
<dbReference type="STRING" id="1202772.A0A1V9YQV3"/>
<keyword evidence="6" id="KW-0732">Signal</keyword>
<evidence type="ECO:0000313" key="11">
    <source>
        <dbReference type="Proteomes" id="UP000243579"/>
    </source>
</evidence>
<dbReference type="InterPro" id="IPR050517">
    <property type="entry name" value="DDR_Repair_Kinase"/>
</dbReference>
<accession>A0A1V9YQV3</accession>
<feature type="chain" id="PRO_5012777183" evidence="6">
    <location>
        <begin position="25"/>
        <end position="535"/>
    </location>
</feature>
<dbReference type="InterPro" id="IPR011009">
    <property type="entry name" value="Kinase-like_dom_sf"/>
</dbReference>
<dbReference type="GO" id="GO:0000723">
    <property type="term" value="P:telomere maintenance"/>
    <property type="evidence" value="ECO:0007669"/>
    <property type="project" value="TreeGrafter"/>
</dbReference>
<gene>
    <name evidence="10" type="ORF">ACHHYP_07644</name>
</gene>
<dbReference type="OrthoDB" id="381190at2759"/>
<keyword evidence="2" id="KW-0723">Serine/threonine-protein kinase</keyword>
<dbReference type="PROSITE" id="PS51190">
    <property type="entry name" value="FATC"/>
    <property type="match status" value="1"/>
</dbReference>
<keyword evidence="10" id="KW-0418">Kinase</keyword>
<dbReference type="Pfam" id="PF00454">
    <property type="entry name" value="PI3_PI4_kinase"/>
    <property type="match status" value="1"/>
</dbReference>
<keyword evidence="4" id="KW-0234">DNA repair</keyword>
<dbReference type="PANTHER" id="PTHR11139">
    <property type="entry name" value="ATAXIA TELANGIECTASIA MUTATED ATM -RELATED"/>
    <property type="match status" value="1"/>
</dbReference>
<feature type="domain" description="FAT" evidence="8">
    <location>
        <begin position="1"/>
        <end position="137"/>
    </location>
</feature>
<dbReference type="GO" id="GO:0005694">
    <property type="term" value="C:chromosome"/>
    <property type="evidence" value="ECO:0007669"/>
    <property type="project" value="TreeGrafter"/>
</dbReference>
<evidence type="ECO:0000256" key="3">
    <source>
        <dbReference type="ARBA" id="ARBA00022763"/>
    </source>
</evidence>
<dbReference type="Proteomes" id="UP000243579">
    <property type="component" value="Unassembled WGS sequence"/>
</dbReference>
<dbReference type="AlphaFoldDB" id="A0A1V9YQV3"/>
<dbReference type="SMART" id="SM00146">
    <property type="entry name" value="PI3Kc"/>
    <property type="match status" value="1"/>
</dbReference>
<dbReference type="GO" id="GO:0000077">
    <property type="term" value="P:DNA damage checkpoint signaling"/>
    <property type="evidence" value="ECO:0007669"/>
    <property type="project" value="TreeGrafter"/>
</dbReference>
<evidence type="ECO:0000256" key="6">
    <source>
        <dbReference type="SAM" id="SignalP"/>
    </source>
</evidence>
<keyword evidence="11" id="KW-1185">Reference proteome</keyword>
<feature type="domain" description="PI3K/PI4K catalytic" evidence="7">
    <location>
        <begin position="219"/>
        <end position="511"/>
    </location>
</feature>
<keyword evidence="3" id="KW-0227">DNA damage</keyword>
<name>A0A1V9YQV3_ACHHY</name>
<sequence>MAVAMPASPTFVFATCALHHLALALQHAQRRTHSRLLSLWLEMLHASNRRRKAAANVADANMLWFYEDAFENTMQLELDNARKMLPASTWLPYIAELGSVLNTHGITVMDVVEAFLVDVLVASPAKAAWLLAGDLYSWRHRRKAMAIVAKVATQLKHQTDALTTMHEVWALVEYLEGVATARAVGESVPVVAQPPSSAILVPTRQNLYGVGPPIFIKRFETTALVFNTLTTPRVLELLASDGCRYRFLLKHDDKGGDVRKDTRVLEFCDALKRLGAPALRTPLQWVPHTLTLGDAVADVGVIMPPPPVLEEWTARLWTYRDDRSNANCDAYAAFFKTEIQPKFKDDEAIAQRLSRTRWRRGRLLGTSSDSATATWTTFSWILITTGDCVHVDFDRIFDEGAYFDDHVPCRLTPAVVRALGVDGVDGAFRATCEQTLVAARSHQRHLRAVLAEFVHAPVKSFVFSSLGGEALDKYAEAKVAMVRDRIRGHWNFAASAVEDAANVPLPTDVIVSRLIDHSTAPDRLALMLVGFMAHL</sequence>
<evidence type="ECO:0000313" key="10">
    <source>
        <dbReference type="EMBL" id="OQR88047.1"/>
    </source>
</evidence>
<dbReference type="GO" id="GO:0006281">
    <property type="term" value="P:DNA repair"/>
    <property type="evidence" value="ECO:0007669"/>
    <property type="project" value="UniProtKB-KW"/>
</dbReference>
<evidence type="ECO:0000256" key="4">
    <source>
        <dbReference type="ARBA" id="ARBA00023204"/>
    </source>
</evidence>
<dbReference type="GO" id="GO:0005634">
    <property type="term" value="C:nucleus"/>
    <property type="evidence" value="ECO:0007669"/>
    <property type="project" value="UniProtKB-SubCell"/>
</dbReference>
<dbReference type="InterPro" id="IPR036940">
    <property type="entry name" value="PI3/4_kinase_cat_sf"/>
</dbReference>
<proteinExistence type="predicted"/>
<organism evidence="10 11">
    <name type="scientific">Achlya hypogyna</name>
    <name type="common">Oomycete</name>
    <name type="synonym">Protoachlya hypogyna</name>
    <dbReference type="NCBI Taxonomy" id="1202772"/>
    <lineage>
        <taxon>Eukaryota</taxon>
        <taxon>Sar</taxon>
        <taxon>Stramenopiles</taxon>
        <taxon>Oomycota</taxon>
        <taxon>Saprolegniomycetes</taxon>
        <taxon>Saprolegniales</taxon>
        <taxon>Achlyaceae</taxon>
        <taxon>Achlya</taxon>
    </lineage>
</organism>
<dbReference type="GO" id="GO:0004674">
    <property type="term" value="F:protein serine/threonine kinase activity"/>
    <property type="evidence" value="ECO:0007669"/>
    <property type="project" value="UniProtKB-KW"/>
</dbReference>
<comment type="subcellular location">
    <subcellularLocation>
        <location evidence="1">Nucleus</location>
    </subcellularLocation>
</comment>
<dbReference type="InterPro" id="IPR003152">
    <property type="entry name" value="FATC_dom"/>
</dbReference>
<reference evidence="10 11" key="1">
    <citation type="journal article" date="2014" name="Genome Biol. Evol.">
        <title>The secreted proteins of Achlya hypogyna and Thraustotheca clavata identify the ancestral oomycete secretome and reveal gene acquisitions by horizontal gene transfer.</title>
        <authorList>
            <person name="Misner I."/>
            <person name="Blouin N."/>
            <person name="Leonard G."/>
            <person name="Richards T.A."/>
            <person name="Lane C.E."/>
        </authorList>
    </citation>
    <scope>NUCLEOTIDE SEQUENCE [LARGE SCALE GENOMIC DNA]</scope>
    <source>
        <strain evidence="10 11">ATCC 48635</strain>
    </source>
</reference>
<evidence type="ECO:0000256" key="1">
    <source>
        <dbReference type="ARBA" id="ARBA00004123"/>
    </source>
</evidence>
<evidence type="ECO:0000259" key="8">
    <source>
        <dbReference type="PROSITE" id="PS51189"/>
    </source>
</evidence>
<comment type="caution">
    <text evidence="10">The sequence shown here is derived from an EMBL/GenBank/DDBJ whole genome shotgun (WGS) entry which is preliminary data.</text>
</comment>
<dbReference type="PANTHER" id="PTHR11139:SF69">
    <property type="entry name" value="SERINE_THREONINE-PROTEIN KINASE ATR"/>
    <property type="match status" value="1"/>
</dbReference>
<keyword evidence="10" id="KW-0808">Transferase</keyword>
<dbReference type="PROSITE" id="PS51189">
    <property type="entry name" value="FAT"/>
    <property type="match status" value="1"/>
</dbReference>
<dbReference type="InterPro" id="IPR014009">
    <property type="entry name" value="PIK_FAT"/>
</dbReference>
<feature type="signal peptide" evidence="6">
    <location>
        <begin position="1"/>
        <end position="24"/>
    </location>
</feature>
<evidence type="ECO:0000256" key="5">
    <source>
        <dbReference type="ARBA" id="ARBA00023242"/>
    </source>
</evidence>
<evidence type="ECO:0000259" key="9">
    <source>
        <dbReference type="PROSITE" id="PS51190"/>
    </source>
</evidence>
<dbReference type="PROSITE" id="PS50290">
    <property type="entry name" value="PI3_4_KINASE_3"/>
    <property type="match status" value="1"/>
</dbReference>
<feature type="domain" description="FATC" evidence="9">
    <location>
        <begin position="503"/>
        <end position="535"/>
    </location>
</feature>
<keyword evidence="5" id="KW-0539">Nucleus</keyword>
<protein>
    <submittedName>
        <fullName evidence="10">Phosphatidylinositol kinase (PIK-L4)</fullName>
    </submittedName>
</protein>
<dbReference type="Gene3D" id="1.10.1070.11">
    <property type="entry name" value="Phosphatidylinositol 3-/4-kinase, catalytic domain"/>
    <property type="match status" value="1"/>
</dbReference>
<dbReference type="SUPFAM" id="SSF56112">
    <property type="entry name" value="Protein kinase-like (PK-like)"/>
    <property type="match status" value="1"/>
</dbReference>